<feature type="region of interest" description="Disordered" evidence="13">
    <location>
        <begin position="372"/>
        <end position="394"/>
    </location>
</feature>
<evidence type="ECO:0000256" key="7">
    <source>
        <dbReference type="ARBA" id="ARBA00022816"/>
    </source>
</evidence>
<evidence type="ECO:0000256" key="11">
    <source>
        <dbReference type="ARBA" id="ARBA00023187"/>
    </source>
</evidence>
<dbReference type="GO" id="GO:0000184">
    <property type="term" value="P:nuclear-transcribed mRNA catabolic process, nonsense-mediated decay"/>
    <property type="evidence" value="ECO:0007669"/>
    <property type="project" value="UniProtKB-KW"/>
</dbReference>
<feature type="region of interest" description="Disordered" evidence="13">
    <location>
        <begin position="201"/>
        <end position="288"/>
    </location>
</feature>
<evidence type="ECO:0000256" key="3">
    <source>
        <dbReference type="ARBA" id="ARBA00009548"/>
    </source>
</evidence>
<keyword evidence="11" id="KW-0508">mRNA splicing</keyword>
<feature type="compositionally biased region" description="Basic residues" evidence="13">
    <location>
        <begin position="1"/>
        <end position="13"/>
    </location>
</feature>
<dbReference type="InterPro" id="IPR018545">
    <property type="entry name" value="Btz_dom"/>
</dbReference>
<keyword evidence="4" id="KW-0813">Transport</keyword>
<feature type="region of interest" description="Disordered" evidence="13">
    <location>
        <begin position="113"/>
        <end position="160"/>
    </location>
</feature>
<feature type="compositionally biased region" description="Gly residues" evidence="13">
    <location>
        <begin position="210"/>
        <end position="219"/>
    </location>
</feature>
<evidence type="ECO:0000256" key="1">
    <source>
        <dbReference type="ARBA" id="ARBA00004123"/>
    </source>
</evidence>
<organism evidence="15 16">
    <name type="scientific">Mycena belliarum</name>
    <dbReference type="NCBI Taxonomy" id="1033014"/>
    <lineage>
        <taxon>Eukaryota</taxon>
        <taxon>Fungi</taxon>
        <taxon>Dikarya</taxon>
        <taxon>Basidiomycota</taxon>
        <taxon>Agaricomycotina</taxon>
        <taxon>Agaricomycetes</taxon>
        <taxon>Agaricomycetidae</taxon>
        <taxon>Agaricales</taxon>
        <taxon>Marasmiineae</taxon>
        <taxon>Mycenaceae</taxon>
        <taxon>Mycena</taxon>
    </lineage>
</organism>
<feature type="compositionally biased region" description="Low complexity" evidence="13">
    <location>
        <begin position="125"/>
        <end position="135"/>
    </location>
</feature>
<feature type="compositionally biased region" description="Pro residues" evidence="13">
    <location>
        <begin position="507"/>
        <end position="527"/>
    </location>
</feature>
<dbReference type="GO" id="GO:0006417">
    <property type="term" value="P:regulation of translation"/>
    <property type="evidence" value="ECO:0007669"/>
    <property type="project" value="UniProtKB-KW"/>
</dbReference>
<feature type="compositionally biased region" description="Basic and acidic residues" evidence="13">
    <location>
        <begin position="599"/>
        <end position="622"/>
    </location>
</feature>
<proteinExistence type="inferred from homology"/>
<keyword evidence="9" id="KW-0694">RNA-binding</keyword>
<evidence type="ECO:0000256" key="10">
    <source>
        <dbReference type="ARBA" id="ARBA00023161"/>
    </source>
</evidence>
<evidence type="ECO:0000256" key="5">
    <source>
        <dbReference type="ARBA" id="ARBA00022490"/>
    </source>
</evidence>
<dbReference type="Proteomes" id="UP001222325">
    <property type="component" value="Unassembled WGS sequence"/>
</dbReference>
<name>A0AAD6UCZ2_9AGAR</name>
<dbReference type="GO" id="GO:0051028">
    <property type="term" value="P:mRNA transport"/>
    <property type="evidence" value="ECO:0007669"/>
    <property type="project" value="UniProtKB-KW"/>
</dbReference>
<evidence type="ECO:0000259" key="14">
    <source>
        <dbReference type="Pfam" id="PF09405"/>
    </source>
</evidence>
<comment type="caution">
    <text evidence="15">The sequence shown here is derived from an EMBL/GenBank/DDBJ whole genome shotgun (WGS) entry which is preliminary data.</text>
</comment>
<dbReference type="PRINTS" id="PR01217">
    <property type="entry name" value="PRICHEXTENSN"/>
</dbReference>
<evidence type="ECO:0000256" key="8">
    <source>
        <dbReference type="ARBA" id="ARBA00022845"/>
    </source>
</evidence>
<reference evidence="15" key="1">
    <citation type="submission" date="2023-03" db="EMBL/GenBank/DDBJ databases">
        <title>Massive genome expansion in bonnet fungi (Mycena s.s.) driven by repeated elements and novel gene families across ecological guilds.</title>
        <authorList>
            <consortium name="Lawrence Berkeley National Laboratory"/>
            <person name="Harder C.B."/>
            <person name="Miyauchi S."/>
            <person name="Viragh M."/>
            <person name="Kuo A."/>
            <person name="Thoen E."/>
            <person name="Andreopoulos B."/>
            <person name="Lu D."/>
            <person name="Skrede I."/>
            <person name="Drula E."/>
            <person name="Henrissat B."/>
            <person name="Morin E."/>
            <person name="Kohler A."/>
            <person name="Barry K."/>
            <person name="LaButti K."/>
            <person name="Morin E."/>
            <person name="Salamov A."/>
            <person name="Lipzen A."/>
            <person name="Mereny Z."/>
            <person name="Hegedus B."/>
            <person name="Baldrian P."/>
            <person name="Stursova M."/>
            <person name="Weitz H."/>
            <person name="Taylor A."/>
            <person name="Grigoriev I.V."/>
            <person name="Nagy L.G."/>
            <person name="Martin F."/>
            <person name="Kauserud H."/>
        </authorList>
    </citation>
    <scope>NUCLEOTIDE SEQUENCE</scope>
    <source>
        <strain evidence="15">CBHHK173m</strain>
    </source>
</reference>
<keyword evidence="8" id="KW-0810">Translation regulation</keyword>
<keyword evidence="16" id="KW-1185">Reference proteome</keyword>
<evidence type="ECO:0000256" key="9">
    <source>
        <dbReference type="ARBA" id="ARBA00022884"/>
    </source>
</evidence>
<dbReference type="EMBL" id="JARJCN010000008">
    <property type="protein sequence ID" value="KAJ7098788.1"/>
    <property type="molecule type" value="Genomic_DNA"/>
</dbReference>
<sequence>MPSKRPTRRRGRAPHADDSDEEEIVRAAQTDSDDSNDSLDESDSDSDSEPISRHLTPNTSHSPDADEKPAPFFAATPAAWADLVEEQASLPVITFGELDAHTVRKVRMAEPVTVEVVDDDDQDAEQPVASSSRHSPAPPPPFARRPNNQTARQAYQHRLESDPSFVPVVGEFWGHDDRLLDKDLRSLSGWWRGRWQGRGRGVFPPRGRGRGGFAGGPAGAGQYPPPTAESDPALESPIDRTWTHDGFEEMRRREDTRLRPPQQQPFAPRGGAPLRGSASFRARGGPLGPGRVPGRTWFVMKPEHMWTKHHEAFLYFDPALKPRPGHPPGLRVRLPGGTSVIVRALPRPHRPAKFVRRIPAAENEFVVRLPRAGKERAAPPPLPPANTKPTPPPVPEQDAFVVKLRPARAPSPAPAPAPVLSPRTNPLQPDADGWVRPDPAVIAAVSSPPAGPPPMLHPTPAFYPFAPPPGLGFAFPPPPPHFATHTPQPSFNGHPHTHTPQPSFSHTPPPGFGTPPGGPMPLPPLPPGVALDPRGMPFELATGRPVFLQAPVHYGGFMPGHAHQHSMSIGGHAAHPMSMGLAADPTLFAFARPARVEIRAPGDEGVPREDGDSAEKKAREKAGGNAKLRTGAVAFVPGTPAAPQTEFYGVPAPYDGGYAPPQGGYVPTQYYYPYYPAGPPEQAPQPQAQGTVYY</sequence>
<feature type="compositionally biased region" description="Acidic residues" evidence="13">
    <location>
        <begin position="31"/>
        <end position="48"/>
    </location>
</feature>
<comment type="similarity">
    <text evidence="3">Belongs to the CASC3 family.</text>
</comment>
<dbReference type="GO" id="GO:0008380">
    <property type="term" value="P:RNA splicing"/>
    <property type="evidence" value="ECO:0007669"/>
    <property type="project" value="UniProtKB-KW"/>
</dbReference>
<keyword evidence="7" id="KW-0509">mRNA transport</keyword>
<dbReference type="GO" id="GO:0003729">
    <property type="term" value="F:mRNA binding"/>
    <property type="evidence" value="ECO:0007669"/>
    <property type="project" value="InterPro"/>
</dbReference>
<evidence type="ECO:0000256" key="2">
    <source>
        <dbReference type="ARBA" id="ARBA00004496"/>
    </source>
</evidence>
<evidence type="ECO:0000313" key="16">
    <source>
        <dbReference type="Proteomes" id="UP001222325"/>
    </source>
</evidence>
<evidence type="ECO:0000256" key="6">
    <source>
        <dbReference type="ARBA" id="ARBA00022664"/>
    </source>
</evidence>
<dbReference type="AlphaFoldDB" id="A0AAD6UCZ2"/>
<dbReference type="Pfam" id="PF09405">
    <property type="entry name" value="Btz"/>
    <property type="match status" value="1"/>
</dbReference>
<dbReference type="GO" id="GO:0006397">
    <property type="term" value="P:mRNA processing"/>
    <property type="evidence" value="ECO:0007669"/>
    <property type="project" value="UniProtKB-KW"/>
</dbReference>
<evidence type="ECO:0000256" key="12">
    <source>
        <dbReference type="ARBA" id="ARBA00023242"/>
    </source>
</evidence>
<dbReference type="GO" id="GO:0005737">
    <property type="term" value="C:cytoplasm"/>
    <property type="evidence" value="ECO:0007669"/>
    <property type="project" value="UniProtKB-SubCell"/>
</dbReference>
<feature type="compositionally biased region" description="Pro residues" evidence="13">
    <location>
        <begin position="378"/>
        <end position="394"/>
    </location>
</feature>
<feature type="region of interest" description="Disordered" evidence="13">
    <location>
        <begin position="476"/>
        <end position="528"/>
    </location>
</feature>
<dbReference type="GO" id="GO:0035145">
    <property type="term" value="C:exon-exon junction complex"/>
    <property type="evidence" value="ECO:0007669"/>
    <property type="project" value="InterPro"/>
</dbReference>
<evidence type="ECO:0000256" key="13">
    <source>
        <dbReference type="SAM" id="MobiDB-lite"/>
    </source>
</evidence>
<evidence type="ECO:0000313" key="15">
    <source>
        <dbReference type="EMBL" id="KAJ7098788.1"/>
    </source>
</evidence>
<gene>
    <name evidence="15" type="ORF">B0H15DRAFT_822206</name>
</gene>
<protein>
    <recommendedName>
        <fullName evidence="14">Btz domain-containing protein</fullName>
    </recommendedName>
</protein>
<feature type="region of interest" description="Disordered" evidence="13">
    <location>
        <begin position="599"/>
        <end position="624"/>
    </location>
</feature>
<keyword evidence="12" id="KW-0539">Nucleus</keyword>
<keyword evidence="5" id="KW-0963">Cytoplasm</keyword>
<accession>A0AAD6UCZ2</accession>
<evidence type="ECO:0000256" key="4">
    <source>
        <dbReference type="ARBA" id="ARBA00022448"/>
    </source>
</evidence>
<feature type="domain" description="Btz" evidence="14">
    <location>
        <begin position="148"/>
        <end position="262"/>
    </location>
</feature>
<feature type="region of interest" description="Disordered" evidence="13">
    <location>
        <begin position="1"/>
        <end position="73"/>
    </location>
</feature>
<keyword evidence="6" id="KW-0507">mRNA processing</keyword>
<feature type="compositionally biased region" description="Basic and acidic residues" evidence="13">
    <location>
        <begin position="237"/>
        <end position="258"/>
    </location>
</feature>
<comment type="subcellular location">
    <subcellularLocation>
        <location evidence="2">Cytoplasm</location>
    </subcellularLocation>
    <subcellularLocation>
        <location evidence="1">Nucleus</location>
    </subcellularLocation>
</comment>
<keyword evidence="10" id="KW-0866">Nonsense-mediated mRNA decay</keyword>